<evidence type="ECO:0000313" key="4">
    <source>
        <dbReference type="Proteomes" id="UP000199004"/>
    </source>
</evidence>
<dbReference type="Proteomes" id="UP000199004">
    <property type="component" value="Unassembled WGS sequence"/>
</dbReference>
<gene>
    <name evidence="3" type="ORF">SAMN05192576_3059</name>
</gene>
<proteinExistence type="predicted"/>
<accession>A0A1H0FKA6</accession>
<dbReference type="Gene3D" id="3.40.50.1820">
    <property type="entry name" value="alpha/beta hydrolase"/>
    <property type="match status" value="1"/>
</dbReference>
<evidence type="ECO:0000313" key="3">
    <source>
        <dbReference type="EMBL" id="SDN94962.1"/>
    </source>
</evidence>
<dbReference type="AlphaFoldDB" id="A0A1H0FKA6"/>
<keyword evidence="4" id="KW-1185">Reference proteome</keyword>
<protein>
    <recommendedName>
        <fullName evidence="5">Secreted protein</fullName>
    </recommendedName>
</protein>
<dbReference type="STRING" id="1005944.SAMN05192576_3059"/>
<feature type="signal peptide" evidence="2">
    <location>
        <begin position="1"/>
        <end position="25"/>
    </location>
</feature>
<reference evidence="3 4" key="1">
    <citation type="submission" date="2016-10" db="EMBL/GenBank/DDBJ databases">
        <authorList>
            <person name="de Groot N.N."/>
        </authorList>
    </citation>
    <scope>NUCLEOTIDE SEQUENCE [LARGE SCALE GENOMIC DNA]</scope>
    <source>
        <strain evidence="3 4">CGMCC 1.11147</strain>
    </source>
</reference>
<feature type="compositionally biased region" description="Polar residues" evidence="1">
    <location>
        <begin position="135"/>
        <end position="148"/>
    </location>
</feature>
<feature type="chain" id="PRO_5011741951" description="Secreted protein" evidence="2">
    <location>
        <begin position="26"/>
        <end position="910"/>
    </location>
</feature>
<evidence type="ECO:0000256" key="1">
    <source>
        <dbReference type="SAM" id="MobiDB-lite"/>
    </source>
</evidence>
<organism evidence="3 4">
    <name type="scientific">Nocardioides szechwanensis</name>
    <dbReference type="NCBI Taxonomy" id="1005944"/>
    <lineage>
        <taxon>Bacteria</taxon>
        <taxon>Bacillati</taxon>
        <taxon>Actinomycetota</taxon>
        <taxon>Actinomycetes</taxon>
        <taxon>Propionibacteriales</taxon>
        <taxon>Nocardioidaceae</taxon>
        <taxon>Nocardioides</taxon>
    </lineage>
</organism>
<evidence type="ECO:0008006" key="5">
    <source>
        <dbReference type="Google" id="ProtNLM"/>
    </source>
</evidence>
<dbReference type="SUPFAM" id="SSF53474">
    <property type="entry name" value="alpha/beta-Hydrolases"/>
    <property type="match status" value="1"/>
</dbReference>
<dbReference type="RefSeq" id="WP_091025673.1">
    <property type="nucleotide sequence ID" value="NZ_BKAE01000018.1"/>
</dbReference>
<sequence>MKARIRPLVMALTAAALVLPLTASAGATAPSRVTAPGASASVEPAAQRGTWTVEQTGPQRYVVSWTSRVRLPVTSDRPLIVSASVSVAGGAIAAPTVSADGRTVSSVVSSARAPRPGELDVVLSGRTLDDRTNDRTVTGTPQRTSSLPTEVLPDDPGAPGPHAVVTSDYELPPVKVARMAQPIEMVGHVVEPDPAAVTGPRPLVLLMHGRHQYCYTEVRDPDADLYSWPCVAPALEIPSHLGYDYIQRRLASQGYATVSIRVNGINAQDGRVPDAGAGARASLVIAHLQHWTTIAAAHQVDLDQVVLVGHSRGGEGVNRAAIRIPSDAPYRIAGQVLLAPTDFGVQTAPYVPTVTVLPYCDGDVSDLQGQQFTDVARDLTTDDTSLKSSVLVMGANHNYFNSEWTPGVAAAPSSDDWYGAPKAPCGKQAPNRLRASEQRAVGRTFVAGAVRLFTGEGQYLPLYDGSAVTVTSVGDADVRSHALGGGRETRRPAIDSTLTLPLGAEAQLCTGVVGFENRFAQCGRALDSVVAPHWAMSGARVPTRRFFEMSWTAVGQRAGLALDEPLDLSAGRLELRTIVDAARGDARLGVRLTDADGASVELTPEGGGLVPALLRADFLTKLWAQAVVVDPSAAAGIDLTRIASVELVSRNQRGRVWVADVSRAPAALAAVPDRRMPTLSLSSLKIEEGNAPGTFVARLPYRVEGDVSRPMRVSVLTVGQERGSVQTFTVDIPAGQTSGSIPVSYSADQRDDYSPIITTASMWATRNVMTDAYVGDLRVLDDDPFPAVTVTPRAKTVSEGESAEFVLRLDRAVDYELYVRAKVEISPQPLRAGDVPTTWLERYAPTDDPEATLASLRPYLTVQVRSGAKRGVLSIPIRADGVAEGRESLRLVFIMKGVRITRTVFVAPSS</sequence>
<dbReference type="InterPro" id="IPR029058">
    <property type="entry name" value="AB_hydrolase_fold"/>
</dbReference>
<dbReference type="EMBL" id="FNIC01000005">
    <property type="protein sequence ID" value="SDN94962.1"/>
    <property type="molecule type" value="Genomic_DNA"/>
</dbReference>
<evidence type="ECO:0000256" key="2">
    <source>
        <dbReference type="SAM" id="SignalP"/>
    </source>
</evidence>
<dbReference type="OrthoDB" id="6646510at2"/>
<name>A0A1H0FKA6_9ACTN</name>
<feature type="region of interest" description="Disordered" evidence="1">
    <location>
        <begin position="127"/>
        <end position="156"/>
    </location>
</feature>
<keyword evidence="2" id="KW-0732">Signal</keyword>